<keyword evidence="3" id="KW-1185">Reference proteome</keyword>
<dbReference type="EMBL" id="PDWN01000005">
    <property type="protein sequence ID" value="KAF1695523.1"/>
    <property type="molecule type" value="Genomic_DNA"/>
</dbReference>
<feature type="signal peptide" evidence="1">
    <location>
        <begin position="1"/>
        <end position="23"/>
    </location>
</feature>
<evidence type="ECO:0000313" key="3">
    <source>
        <dbReference type="Proteomes" id="UP000788419"/>
    </source>
</evidence>
<sequence>MFRQAVLLAVLVAVAAVASPLQAQAMKAEREQAGAAQAVGALHSVRTIPEACTRLEGVFTGDAAQPYRMQAVQTAPTCQPRARYVEAAQARPSQASGWILNTLTRIPDASCPSRQAVVRVWRKPVAQDLARDGQGQVRIYLQDAQKQAAAGQMRELPQYSAQMEVVGASCR</sequence>
<dbReference type="Proteomes" id="UP000788419">
    <property type="component" value="Unassembled WGS sequence"/>
</dbReference>
<accession>A0ABQ6Z8K3</accession>
<evidence type="ECO:0000256" key="1">
    <source>
        <dbReference type="SAM" id="SignalP"/>
    </source>
</evidence>
<organism evidence="2 3">
    <name type="scientific">Pseudoxanthomonas daejeonensis</name>
    <dbReference type="NCBI Taxonomy" id="266062"/>
    <lineage>
        <taxon>Bacteria</taxon>
        <taxon>Pseudomonadati</taxon>
        <taxon>Pseudomonadota</taxon>
        <taxon>Gammaproteobacteria</taxon>
        <taxon>Lysobacterales</taxon>
        <taxon>Lysobacteraceae</taxon>
        <taxon>Pseudoxanthomonas</taxon>
    </lineage>
</organism>
<keyword evidence="1" id="KW-0732">Signal</keyword>
<proteinExistence type="predicted"/>
<comment type="caution">
    <text evidence="2">The sequence shown here is derived from an EMBL/GenBank/DDBJ whole genome shotgun (WGS) entry which is preliminary data.</text>
</comment>
<evidence type="ECO:0000313" key="2">
    <source>
        <dbReference type="EMBL" id="KAF1695523.1"/>
    </source>
</evidence>
<feature type="chain" id="PRO_5046149357" description="Secreted protein" evidence="1">
    <location>
        <begin position="24"/>
        <end position="171"/>
    </location>
</feature>
<protein>
    <recommendedName>
        <fullName evidence="4">Secreted protein</fullName>
    </recommendedName>
</protein>
<name>A0ABQ6Z8K3_9GAMM</name>
<reference evidence="2 3" key="1">
    <citation type="submission" date="2017-10" db="EMBL/GenBank/DDBJ databases">
        <title>Whole genome sequencing of members of genus Pseudoxanthomonas.</title>
        <authorList>
            <person name="Kumar S."/>
            <person name="Bansal K."/>
            <person name="Kaur A."/>
            <person name="Patil P."/>
            <person name="Sharma S."/>
            <person name="Patil P.B."/>
        </authorList>
    </citation>
    <scope>NUCLEOTIDE SEQUENCE [LARGE SCALE GENOMIC DNA]</scope>
    <source>
        <strain evidence="2 3">DSM 17801</strain>
    </source>
</reference>
<evidence type="ECO:0008006" key="4">
    <source>
        <dbReference type="Google" id="ProtNLM"/>
    </source>
</evidence>
<gene>
    <name evidence="2" type="ORF">CSC65_06660</name>
</gene>
<dbReference type="RefSeq" id="WP_162409874.1">
    <property type="nucleotide sequence ID" value="NZ_PDWN01000005.1"/>
</dbReference>